<dbReference type="EMBL" id="JASZZN010000033">
    <property type="protein sequence ID" value="MDM4019210.1"/>
    <property type="molecule type" value="Genomic_DNA"/>
</dbReference>
<dbReference type="Gene3D" id="1.10.287.470">
    <property type="entry name" value="Helix hairpin bin"/>
    <property type="match status" value="1"/>
</dbReference>
<proteinExistence type="predicted"/>
<dbReference type="InterPro" id="IPR058624">
    <property type="entry name" value="MdtA-like_HH"/>
</dbReference>
<evidence type="ECO:0000313" key="3">
    <source>
        <dbReference type="EMBL" id="MDM4019210.1"/>
    </source>
</evidence>
<dbReference type="SUPFAM" id="SSF111369">
    <property type="entry name" value="HlyD-like secretion proteins"/>
    <property type="match status" value="3"/>
</dbReference>
<dbReference type="Gene3D" id="2.40.30.170">
    <property type="match status" value="1"/>
</dbReference>
<feature type="coiled-coil region" evidence="1">
    <location>
        <begin position="146"/>
        <end position="225"/>
    </location>
</feature>
<dbReference type="RefSeq" id="WP_289167289.1">
    <property type="nucleotide sequence ID" value="NZ_JASZZN010000033.1"/>
</dbReference>
<dbReference type="PANTHER" id="PTHR30469:SF15">
    <property type="entry name" value="HLYD FAMILY OF SECRETION PROTEINS"/>
    <property type="match status" value="1"/>
</dbReference>
<gene>
    <name evidence="3" type="ORF">QTN89_27390</name>
</gene>
<evidence type="ECO:0000313" key="4">
    <source>
        <dbReference type="Proteomes" id="UP001239462"/>
    </source>
</evidence>
<dbReference type="Pfam" id="PF25876">
    <property type="entry name" value="HH_MFP_RND"/>
    <property type="match status" value="1"/>
</dbReference>
<feature type="domain" description="Multidrug resistance protein MdtA-like alpha-helical hairpin" evidence="2">
    <location>
        <begin position="144"/>
        <end position="206"/>
    </location>
</feature>
<name>A0ABT7PRS6_9BACT</name>
<accession>A0ABT7PRS6</accession>
<evidence type="ECO:0000259" key="2">
    <source>
        <dbReference type="Pfam" id="PF25876"/>
    </source>
</evidence>
<dbReference type="Proteomes" id="UP001239462">
    <property type="component" value="Unassembled WGS sequence"/>
</dbReference>
<protein>
    <submittedName>
        <fullName evidence="3">HlyD family efflux transporter periplasmic adaptor subunit</fullName>
    </submittedName>
</protein>
<keyword evidence="1" id="KW-0175">Coiled coil</keyword>
<evidence type="ECO:0000256" key="1">
    <source>
        <dbReference type="SAM" id="Coils"/>
    </source>
</evidence>
<dbReference type="PANTHER" id="PTHR30469">
    <property type="entry name" value="MULTIDRUG RESISTANCE PROTEIN MDTA"/>
    <property type="match status" value="1"/>
</dbReference>
<organism evidence="3 4">
    <name type="scientific">Roseiconus lacunae</name>
    <dbReference type="NCBI Taxonomy" id="2605694"/>
    <lineage>
        <taxon>Bacteria</taxon>
        <taxon>Pseudomonadati</taxon>
        <taxon>Planctomycetota</taxon>
        <taxon>Planctomycetia</taxon>
        <taxon>Pirellulales</taxon>
        <taxon>Pirellulaceae</taxon>
        <taxon>Roseiconus</taxon>
    </lineage>
</organism>
<keyword evidence="4" id="KW-1185">Reference proteome</keyword>
<reference evidence="3 4" key="1">
    <citation type="submission" date="2023-06" db="EMBL/GenBank/DDBJ databases">
        <title>Roseiconus lacunae JC819 isolated from Gulf of Mannar region, Tamil Nadu.</title>
        <authorList>
            <person name="Pk S."/>
            <person name="Ch S."/>
            <person name="Ch V.R."/>
        </authorList>
    </citation>
    <scope>NUCLEOTIDE SEQUENCE [LARGE SCALE GENOMIC DNA]</scope>
    <source>
        <strain evidence="3 4">JC819</strain>
    </source>
</reference>
<dbReference type="Gene3D" id="2.40.420.20">
    <property type="match status" value="1"/>
</dbReference>
<dbReference type="Gene3D" id="2.40.50.100">
    <property type="match status" value="1"/>
</dbReference>
<comment type="caution">
    <text evidence="3">The sequence shown here is derived from an EMBL/GenBank/DDBJ whole genome shotgun (WGS) entry which is preliminary data.</text>
</comment>
<sequence length="596" mass="65189">MTNSLAFMNQTGLRWALVGVLAFCGCSKSEPDLPPKSPRPVTAMEVTKFVPENSFAVSGSVTSWKTEQIGFEVSGRVMWVLEPGRNIEGRTVDVDGTIIQEGTPLAALDPEQYEVAVDSAQASLEAAQLDSQVIAERISESIPADIRSAEADLKLAKNEFDRIAQLRKSNAASISEYEDAANRIATEEARLDRLKASSSQAKVELKAAEARVKAAKQTLRNAQRDLENTVLYGSYPGQISEVDVVPGSVVSAGAPVLTLQMINPIKVEIEVSAEQSRSLERRRQLSVSFVMPDGEPAERNAMVYNVSPSADPSTRTFSVSLLIMNEQYRSPLSQIPGGEAYARTEDIWPMKLNKIIGAPENILLVEENSIDHDDSGDYVWVATNARFGERLQEVTKVRKHYITVLDAKIPFLGNWVFRPVIFNTVDSTDSPTVNQESLIIGELEFPAGDRNRWDGESVVVDGGPHWMLRPGDLANASLSDGKPKLGYYIPVEAIYQESGRTYVFVVEDGRAKKTEVRTELPDNLDTGSLVLIESTDQGDFPDGTQIVVGGVHFLMDGERVNVITSELPEETRSIEVAATDLAAGGTARNDESEVLQ</sequence>